<feature type="compositionally biased region" description="Polar residues" evidence="1">
    <location>
        <begin position="472"/>
        <end position="499"/>
    </location>
</feature>
<dbReference type="Pfam" id="PF10336">
    <property type="entry name" value="DUF2420"/>
    <property type="match status" value="1"/>
</dbReference>
<protein>
    <submittedName>
        <fullName evidence="2">Uncharacterized protein</fullName>
    </submittedName>
</protein>
<feature type="compositionally biased region" description="Acidic residues" evidence="1">
    <location>
        <begin position="460"/>
        <end position="471"/>
    </location>
</feature>
<feature type="compositionally biased region" description="Basic and acidic residues" evidence="1">
    <location>
        <begin position="549"/>
        <end position="583"/>
    </location>
</feature>
<feature type="compositionally biased region" description="Acidic residues" evidence="1">
    <location>
        <begin position="742"/>
        <end position="754"/>
    </location>
</feature>
<feature type="region of interest" description="Disordered" evidence="1">
    <location>
        <begin position="1"/>
        <end position="26"/>
    </location>
</feature>
<feature type="region of interest" description="Disordered" evidence="1">
    <location>
        <begin position="426"/>
        <end position="584"/>
    </location>
</feature>
<feature type="compositionally biased region" description="Basic and acidic residues" evidence="1">
    <location>
        <begin position="429"/>
        <end position="459"/>
    </location>
</feature>
<organism evidence="2 3">
    <name type="scientific">Hyaloscypha hepaticicola</name>
    <dbReference type="NCBI Taxonomy" id="2082293"/>
    <lineage>
        <taxon>Eukaryota</taxon>
        <taxon>Fungi</taxon>
        <taxon>Dikarya</taxon>
        <taxon>Ascomycota</taxon>
        <taxon>Pezizomycotina</taxon>
        <taxon>Leotiomycetes</taxon>
        <taxon>Helotiales</taxon>
        <taxon>Hyaloscyphaceae</taxon>
        <taxon>Hyaloscypha</taxon>
    </lineage>
</organism>
<feature type="compositionally biased region" description="Acidic residues" evidence="1">
    <location>
        <begin position="710"/>
        <end position="723"/>
    </location>
</feature>
<dbReference type="AlphaFoldDB" id="A0A2J6QD43"/>
<dbReference type="OrthoDB" id="5339076at2759"/>
<dbReference type="InterPro" id="IPR018822">
    <property type="entry name" value="UPF0646"/>
</dbReference>
<reference evidence="2 3" key="1">
    <citation type="submission" date="2016-05" db="EMBL/GenBank/DDBJ databases">
        <title>A degradative enzymes factory behind the ericoid mycorrhizal symbiosis.</title>
        <authorList>
            <consortium name="DOE Joint Genome Institute"/>
            <person name="Martino E."/>
            <person name="Morin E."/>
            <person name="Grelet G."/>
            <person name="Kuo A."/>
            <person name="Kohler A."/>
            <person name="Daghino S."/>
            <person name="Barry K."/>
            <person name="Choi C."/>
            <person name="Cichocki N."/>
            <person name="Clum A."/>
            <person name="Copeland A."/>
            <person name="Hainaut M."/>
            <person name="Haridas S."/>
            <person name="Labutti K."/>
            <person name="Lindquist E."/>
            <person name="Lipzen A."/>
            <person name="Khouja H.-R."/>
            <person name="Murat C."/>
            <person name="Ohm R."/>
            <person name="Olson A."/>
            <person name="Spatafora J."/>
            <person name="Veneault-Fourrey C."/>
            <person name="Henrissat B."/>
            <person name="Grigoriev I."/>
            <person name="Martin F."/>
            <person name="Perotto S."/>
        </authorList>
    </citation>
    <scope>NUCLEOTIDE SEQUENCE [LARGE SCALE GENOMIC DNA]</scope>
    <source>
        <strain evidence="2 3">UAMH 7357</strain>
    </source>
</reference>
<feature type="compositionally biased region" description="Basic and acidic residues" evidence="1">
    <location>
        <begin position="213"/>
        <end position="228"/>
    </location>
</feature>
<proteinExistence type="predicted"/>
<evidence type="ECO:0000313" key="2">
    <source>
        <dbReference type="EMBL" id="PMD24191.1"/>
    </source>
</evidence>
<evidence type="ECO:0000313" key="3">
    <source>
        <dbReference type="Proteomes" id="UP000235672"/>
    </source>
</evidence>
<dbReference type="EMBL" id="KZ613473">
    <property type="protein sequence ID" value="PMD24191.1"/>
    <property type="molecule type" value="Genomic_DNA"/>
</dbReference>
<gene>
    <name evidence="2" type="ORF">NA56DRAFT_30215</name>
</gene>
<keyword evidence="3" id="KW-1185">Reference proteome</keyword>
<feature type="region of interest" description="Disordered" evidence="1">
    <location>
        <begin position="181"/>
        <end position="239"/>
    </location>
</feature>
<feature type="compositionally biased region" description="Polar residues" evidence="1">
    <location>
        <begin position="188"/>
        <end position="206"/>
    </location>
</feature>
<name>A0A2J6QD43_9HELO</name>
<feature type="compositionally biased region" description="Acidic residues" evidence="1">
    <location>
        <begin position="507"/>
        <end position="521"/>
    </location>
</feature>
<feature type="region of interest" description="Disordered" evidence="1">
    <location>
        <begin position="637"/>
        <end position="801"/>
    </location>
</feature>
<sequence>MADDSMEISSEIGHNDGDGDGDIDIDFDFTTAQVDEDYVIEDATLTADAGGDPGPQPSPAFGNDDLMIDEDVDSYSMGDADVLHGEEGHSIDHEALPLDIEGPFHAVEDPNLGLQFGANNLNSATDYMYAHQESLEVQVAGNDTPEGNSRDIHHQKDLQQEDLQPAEVAPIPDTENLAAEFSEHESRTASPVQGSPKSTVIAQGQKSPLAPSRKHESTSPDPTTEYHETNLTSQSVSGDGITTVKNTSLDETTVVPSHQEVMVVYQSVEYALFSSSELDDTDSFFLSDMSIAEKPLADLFKAIRQVIQEDLGDEDELCMAVEDLGIQAEESSALLHDVTLTQILNLREKLLRNDGVESSPPPRILLGTRINFSKRLQKLGAGAAGGKGLSQFIAWDEHSESLDDLEDVDASNNGIVPDLENPELQNASDAEHAEQGSDEHQATHGIEDHTPEELVRESEEEHEEPEAETTDDSQLAPTGLSSGDGSIQHATPDANQSSMKAAKENDYGEDDLIDYSEEEGDNLAAVQGHAKSPSNHENRTNQEYEAINEDLRRRSLSRTSDDKISQQSNKQEDPATEDDHRGALIENVLEYDEKNQDQDPFPNGILDGGYEDFTIGNFDPSESLEQYEGVDVLAHDFGGEGEFTDEGTFDVFGTDPQEYNYGEEGTTEDDGISRNIQQDQADVEVSFQGAEVMEDKPEHIDTAESSVTVDADEIQYEDEDEANGEGLDKSKSISEPQVGVEHEDEIGYEDEDEIDKEKRPEAATPLTPPPVLPSSNGKRPRTDGEPDDALNVRSKAKRPRS</sequence>
<feature type="compositionally biased region" description="Basic and acidic residues" evidence="1">
    <location>
        <begin position="693"/>
        <end position="702"/>
    </location>
</feature>
<feature type="region of interest" description="Disordered" evidence="1">
    <location>
        <begin position="43"/>
        <end position="66"/>
    </location>
</feature>
<accession>A0A2J6QD43</accession>
<dbReference type="Proteomes" id="UP000235672">
    <property type="component" value="Unassembled WGS sequence"/>
</dbReference>
<evidence type="ECO:0000256" key="1">
    <source>
        <dbReference type="SAM" id="MobiDB-lite"/>
    </source>
</evidence>